<dbReference type="PROSITE" id="PS50113">
    <property type="entry name" value="PAC"/>
    <property type="match status" value="1"/>
</dbReference>
<dbReference type="CDD" id="cd01948">
    <property type="entry name" value="EAL"/>
    <property type="match status" value="1"/>
</dbReference>
<dbReference type="FunFam" id="3.20.20.450:FF:000001">
    <property type="entry name" value="Cyclic di-GMP phosphodiesterase yahA"/>
    <property type="match status" value="1"/>
</dbReference>
<evidence type="ECO:0000259" key="6">
    <source>
        <dbReference type="PROSITE" id="PS50112"/>
    </source>
</evidence>
<dbReference type="EMBL" id="CP059735">
    <property type="protein sequence ID" value="WDD98630.1"/>
    <property type="molecule type" value="Genomic_DNA"/>
</dbReference>
<dbReference type="Pfam" id="PF00563">
    <property type="entry name" value="EAL"/>
    <property type="match status" value="1"/>
</dbReference>
<dbReference type="PANTHER" id="PTHR44757:SF2">
    <property type="entry name" value="BIOFILM ARCHITECTURE MAINTENANCE PROTEIN MBAA"/>
    <property type="match status" value="1"/>
</dbReference>
<dbReference type="Gene3D" id="3.40.50.2300">
    <property type="match status" value="1"/>
</dbReference>
<organism evidence="10 11">
    <name type="scientific">Thalassomonas actiniarum</name>
    <dbReference type="NCBI Taxonomy" id="485447"/>
    <lineage>
        <taxon>Bacteria</taxon>
        <taxon>Pseudomonadati</taxon>
        <taxon>Pseudomonadota</taxon>
        <taxon>Gammaproteobacteria</taxon>
        <taxon>Alteromonadales</taxon>
        <taxon>Colwelliaceae</taxon>
        <taxon>Thalassomonas</taxon>
    </lineage>
</organism>
<feature type="domain" description="PAC" evidence="7">
    <location>
        <begin position="230"/>
        <end position="282"/>
    </location>
</feature>
<dbReference type="PROSITE" id="PS50112">
    <property type="entry name" value="PAS"/>
    <property type="match status" value="1"/>
</dbReference>
<dbReference type="KEGG" id="tact:SG35_025840"/>
<evidence type="ECO:0000313" key="10">
    <source>
        <dbReference type="EMBL" id="WDD98630.1"/>
    </source>
</evidence>
<proteinExistence type="predicted"/>
<protein>
    <recommendedName>
        <fullName evidence="1">cyclic-guanylate-specific phosphodiesterase</fullName>
        <ecNumber evidence="1">3.1.4.52</ecNumber>
    </recommendedName>
</protein>
<evidence type="ECO:0000259" key="5">
    <source>
        <dbReference type="PROSITE" id="PS50110"/>
    </source>
</evidence>
<dbReference type="InterPro" id="IPR001789">
    <property type="entry name" value="Sig_transdc_resp-reg_receiver"/>
</dbReference>
<dbReference type="Gene3D" id="3.20.20.450">
    <property type="entry name" value="EAL domain"/>
    <property type="match status" value="1"/>
</dbReference>
<dbReference type="CDD" id="cd01949">
    <property type="entry name" value="GGDEF"/>
    <property type="match status" value="1"/>
</dbReference>
<dbReference type="InterPro" id="IPR035919">
    <property type="entry name" value="EAL_sf"/>
</dbReference>
<dbReference type="SMART" id="SM00052">
    <property type="entry name" value="EAL"/>
    <property type="match status" value="1"/>
</dbReference>
<reference evidence="10 11" key="2">
    <citation type="journal article" date="2022" name="Mar. Drugs">
        <title>Bioassay-Guided Fractionation Leads to the Detection of Cholic Acid Generated by the Rare Thalassomonas sp.</title>
        <authorList>
            <person name="Pheiffer F."/>
            <person name="Schneider Y.K."/>
            <person name="Hansen E.H."/>
            <person name="Andersen J.H."/>
            <person name="Isaksson J."/>
            <person name="Busche T."/>
            <person name="R C."/>
            <person name="Kalinowski J."/>
            <person name="Zyl L.V."/>
            <person name="Trindade M."/>
        </authorList>
    </citation>
    <scope>NUCLEOTIDE SEQUENCE [LARGE SCALE GENOMIC DNA]</scope>
    <source>
        <strain evidence="10 11">A5K-106</strain>
    </source>
</reference>
<dbReference type="AlphaFoldDB" id="A0AAE9YP46"/>
<dbReference type="Gene3D" id="3.30.450.20">
    <property type="entry name" value="PAS domain"/>
    <property type="match status" value="2"/>
</dbReference>
<dbReference type="NCBIfam" id="TIGR00254">
    <property type="entry name" value="GGDEF"/>
    <property type="match status" value="1"/>
</dbReference>
<dbReference type="Proteomes" id="UP000032568">
    <property type="component" value="Chromosome"/>
</dbReference>
<dbReference type="Pfam" id="PF00990">
    <property type="entry name" value="GGDEF"/>
    <property type="match status" value="1"/>
</dbReference>
<dbReference type="SUPFAM" id="SSF52172">
    <property type="entry name" value="CheY-like"/>
    <property type="match status" value="1"/>
</dbReference>
<dbReference type="InterPro" id="IPR000700">
    <property type="entry name" value="PAS-assoc_C"/>
</dbReference>
<dbReference type="CDD" id="cd00130">
    <property type="entry name" value="PAS"/>
    <property type="match status" value="1"/>
</dbReference>
<evidence type="ECO:0000256" key="3">
    <source>
        <dbReference type="PROSITE-ProRule" id="PRU00169"/>
    </source>
</evidence>
<name>A0AAE9YP46_9GAMM</name>
<dbReference type="SMART" id="SM00267">
    <property type="entry name" value="GGDEF"/>
    <property type="match status" value="1"/>
</dbReference>
<evidence type="ECO:0000256" key="4">
    <source>
        <dbReference type="SAM" id="Coils"/>
    </source>
</evidence>
<dbReference type="Pfam" id="PF13426">
    <property type="entry name" value="PAS_9"/>
    <property type="match status" value="1"/>
</dbReference>
<dbReference type="Gene3D" id="3.30.70.270">
    <property type="match status" value="1"/>
</dbReference>
<dbReference type="InterPro" id="IPR000014">
    <property type="entry name" value="PAS"/>
</dbReference>
<evidence type="ECO:0000256" key="1">
    <source>
        <dbReference type="ARBA" id="ARBA00012282"/>
    </source>
</evidence>
<dbReference type="PANTHER" id="PTHR44757">
    <property type="entry name" value="DIGUANYLATE CYCLASE DGCP"/>
    <property type="match status" value="1"/>
</dbReference>
<evidence type="ECO:0000256" key="2">
    <source>
        <dbReference type="ARBA" id="ARBA00022636"/>
    </source>
</evidence>
<feature type="coiled-coil region" evidence="4">
    <location>
        <begin position="128"/>
        <end position="162"/>
    </location>
</feature>
<dbReference type="NCBIfam" id="TIGR00229">
    <property type="entry name" value="sensory_box"/>
    <property type="match status" value="1"/>
</dbReference>
<dbReference type="InterPro" id="IPR043128">
    <property type="entry name" value="Rev_trsase/Diguanyl_cyclase"/>
</dbReference>
<dbReference type="InterPro" id="IPR001610">
    <property type="entry name" value="PAC"/>
</dbReference>
<keyword evidence="3" id="KW-0597">Phosphoprotein</keyword>
<dbReference type="PROSITE" id="PS50883">
    <property type="entry name" value="EAL"/>
    <property type="match status" value="1"/>
</dbReference>
<feature type="domain" description="Response regulatory" evidence="5">
    <location>
        <begin position="5"/>
        <end position="122"/>
    </location>
</feature>
<feature type="domain" description="PAS" evidence="6">
    <location>
        <begin position="286"/>
        <end position="323"/>
    </location>
</feature>
<dbReference type="SMART" id="SM00448">
    <property type="entry name" value="REC"/>
    <property type="match status" value="1"/>
</dbReference>
<dbReference type="SMART" id="SM00091">
    <property type="entry name" value="PAS"/>
    <property type="match status" value="1"/>
</dbReference>
<dbReference type="PROSITE" id="PS50110">
    <property type="entry name" value="RESPONSE_REGULATORY"/>
    <property type="match status" value="1"/>
</dbReference>
<feature type="modified residue" description="4-aspartylphosphate" evidence="3">
    <location>
        <position position="54"/>
    </location>
</feature>
<dbReference type="InterPro" id="IPR001633">
    <property type="entry name" value="EAL_dom"/>
</dbReference>
<dbReference type="SUPFAM" id="SSF55073">
    <property type="entry name" value="Nucleotide cyclase"/>
    <property type="match status" value="1"/>
</dbReference>
<dbReference type="PROSITE" id="PS50887">
    <property type="entry name" value="GGDEF"/>
    <property type="match status" value="1"/>
</dbReference>
<keyword evidence="11" id="KW-1185">Reference proteome</keyword>
<feature type="domain" description="GGDEF" evidence="9">
    <location>
        <begin position="436"/>
        <end position="569"/>
    </location>
</feature>
<dbReference type="EC" id="3.1.4.52" evidence="1"/>
<evidence type="ECO:0000313" key="11">
    <source>
        <dbReference type="Proteomes" id="UP000032568"/>
    </source>
</evidence>
<keyword evidence="2" id="KW-0973">c-di-GMP</keyword>
<dbReference type="InterPro" id="IPR035965">
    <property type="entry name" value="PAS-like_dom_sf"/>
</dbReference>
<evidence type="ECO:0000259" key="7">
    <source>
        <dbReference type="PROSITE" id="PS50113"/>
    </source>
</evidence>
<reference evidence="10 11" key="1">
    <citation type="journal article" date="2015" name="Genome Announc.">
        <title>Draft Genome Sequences of Marine Isolates of Thalassomonas viridans and Thalassomonas actiniarum.</title>
        <authorList>
            <person name="Olonade I."/>
            <person name="van Zyl L.J."/>
            <person name="Trindade M."/>
        </authorList>
    </citation>
    <scope>NUCLEOTIDE SEQUENCE [LARGE SCALE GENOMIC DNA]</scope>
    <source>
        <strain evidence="10 11">A5K-106</strain>
    </source>
</reference>
<evidence type="ECO:0000259" key="8">
    <source>
        <dbReference type="PROSITE" id="PS50883"/>
    </source>
</evidence>
<dbReference type="SMART" id="SM00086">
    <property type="entry name" value="PAC"/>
    <property type="match status" value="2"/>
</dbReference>
<dbReference type="InterPro" id="IPR029787">
    <property type="entry name" value="Nucleotide_cyclase"/>
</dbReference>
<keyword evidence="4" id="KW-0175">Coiled coil</keyword>
<sequence length="837" mass="95128">MNKASVLIVDDRPENLIALEATLESLDCDIIQASSGEAALELSLDLDIAIILLDVQMPGMDGYETAEMFRSIKRTRNIPIIFVTAICKAQQHMFKGYAAGGVDFLFKPIEEEVLLSKVKVFLAMDAQKQQLKQQSSLLDGQLRELKQRKAELSLERYRLEKAQEVAGVGSWDLIDRENQAGFTAQCYRVMGLTDSENTQLSSLLSQVDQEARTVIDNSIRSFQQGEPAFWDIEHKITTQNGDKKTIRHHGEDFIDEETRTRHLIATVQDITELRGAQQQLMIANTILENATEGMVITNEQGTIEWVNRAFCELMGYAAEELLDGPIKILRSERHDAAFYRDMWETLLEEKSWQGEIWNRNKSGQALLFMSTIALVEGNQNEGTQYLAIYNDITDLKAEGSLTNYLPNHDALTRLPDHYLLEDRLVQTCHYAANFSKQVALIYLDIESFSYINQEFGFPFGDTVLQKIAKRIDSAIGYQTSLYRVCNDEFAFIVPFSDTGREFIFYINMIREKLARPLHIDKHSLSLNLKVGVSVYPRDSKSPVDLIERARDALRHNEKEARSSFCFYNEDINKQIKDSLLLESDIRNALEKKEFFLTYQPKLNMATAEIEGVEALIRWQHPEHGIVSPINFIPAAEASGLILPLSEWVLDEACRQAKLWHTQGYKITTAVNISAGHFNNGKLLEDIDKTLKKYNLPAECLEIEITENMMMQNMDVIIPMLKALKARKVCISIDDFGTGYSSFAYLKSLPVDTLKIDRSFIKDLHHHKDDIHIVQAITNMAHKMGLKVVAEGVEEQEHCQQLCSIGCDVVQGYYISRPEKADNIQGLLDVAYISHLSI</sequence>
<dbReference type="SUPFAM" id="SSF55785">
    <property type="entry name" value="PYP-like sensor domain (PAS domain)"/>
    <property type="match status" value="2"/>
</dbReference>
<dbReference type="InterPro" id="IPR052155">
    <property type="entry name" value="Biofilm_reg_signaling"/>
</dbReference>
<dbReference type="InterPro" id="IPR011006">
    <property type="entry name" value="CheY-like_superfamily"/>
</dbReference>
<feature type="domain" description="EAL" evidence="8">
    <location>
        <begin position="578"/>
        <end position="831"/>
    </location>
</feature>
<dbReference type="InterPro" id="IPR000160">
    <property type="entry name" value="GGDEF_dom"/>
</dbReference>
<dbReference type="GO" id="GO:0071111">
    <property type="term" value="F:cyclic-guanylate-specific phosphodiesterase activity"/>
    <property type="evidence" value="ECO:0007669"/>
    <property type="project" value="UniProtKB-EC"/>
</dbReference>
<dbReference type="Pfam" id="PF00072">
    <property type="entry name" value="Response_reg"/>
    <property type="match status" value="1"/>
</dbReference>
<gene>
    <name evidence="10" type="ORF">SG35_025840</name>
</gene>
<evidence type="ECO:0000259" key="9">
    <source>
        <dbReference type="PROSITE" id="PS50887"/>
    </source>
</evidence>
<dbReference type="RefSeq" id="WP_044833053.1">
    <property type="nucleotide sequence ID" value="NZ_CP059735.1"/>
</dbReference>
<accession>A0AAE9YP46</accession>
<dbReference type="GO" id="GO:0000160">
    <property type="term" value="P:phosphorelay signal transduction system"/>
    <property type="evidence" value="ECO:0007669"/>
    <property type="project" value="InterPro"/>
</dbReference>
<dbReference type="SUPFAM" id="SSF141868">
    <property type="entry name" value="EAL domain-like"/>
    <property type="match status" value="1"/>
</dbReference>